<dbReference type="GO" id="GO:0006508">
    <property type="term" value="P:proteolysis"/>
    <property type="evidence" value="ECO:0007669"/>
    <property type="project" value="InterPro"/>
</dbReference>
<dbReference type="Gene3D" id="3.40.710.10">
    <property type="entry name" value="DD-peptidase/beta-lactamase superfamily"/>
    <property type="match status" value="2"/>
</dbReference>
<organism evidence="4 5">
    <name type="scientific">Pedobacter changchengzhani</name>
    <dbReference type="NCBI Taxonomy" id="2529274"/>
    <lineage>
        <taxon>Bacteria</taxon>
        <taxon>Pseudomonadati</taxon>
        <taxon>Bacteroidota</taxon>
        <taxon>Sphingobacteriia</taxon>
        <taxon>Sphingobacteriales</taxon>
        <taxon>Sphingobacteriaceae</taxon>
        <taxon>Pedobacter</taxon>
    </lineage>
</organism>
<feature type="chain" id="PRO_5020498183" evidence="3">
    <location>
        <begin position="25"/>
        <end position="441"/>
    </location>
</feature>
<reference evidence="4 5" key="1">
    <citation type="submission" date="2019-02" db="EMBL/GenBank/DDBJ databases">
        <title>Pedobacter sp. nov., a novel speices isolated from soil of pinguins habitat in Antarcitica.</title>
        <authorList>
            <person name="He R.-H."/>
        </authorList>
    </citation>
    <scope>NUCLEOTIDE SEQUENCE [LARGE SCALE GENOMIC DNA]</scope>
    <source>
        <strain evidence="4 5">E01020</strain>
    </source>
</reference>
<dbReference type="SUPFAM" id="SSF56601">
    <property type="entry name" value="beta-lactamase/transpeptidase-like"/>
    <property type="match status" value="1"/>
</dbReference>
<comment type="similarity">
    <text evidence="1">Belongs to the peptidase S13 family.</text>
</comment>
<dbReference type="OrthoDB" id="9802627at2"/>
<dbReference type="Proteomes" id="UP000295668">
    <property type="component" value="Unassembled WGS sequence"/>
</dbReference>
<protein>
    <submittedName>
        <fullName evidence="4">Peptidase S13</fullName>
    </submittedName>
</protein>
<dbReference type="GO" id="GO:0004185">
    <property type="term" value="F:serine-type carboxypeptidase activity"/>
    <property type="evidence" value="ECO:0007669"/>
    <property type="project" value="InterPro"/>
</dbReference>
<proteinExistence type="inferred from homology"/>
<dbReference type="Pfam" id="PF02113">
    <property type="entry name" value="Peptidase_S13"/>
    <property type="match status" value="2"/>
</dbReference>
<evidence type="ECO:0000256" key="2">
    <source>
        <dbReference type="ARBA" id="ARBA00022801"/>
    </source>
</evidence>
<dbReference type="GO" id="GO:0000270">
    <property type="term" value="P:peptidoglycan metabolic process"/>
    <property type="evidence" value="ECO:0007669"/>
    <property type="project" value="TreeGrafter"/>
</dbReference>
<dbReference type="InterPro" id="IPR012338">
    <property type="entry name" value="Beta-lactam/transpept-like"/>
</dbReference>
<keyword evidence="3" id="KW-0732">Signal</keyword>
<dbReference type="EMBL" id="SJCY01000002">
    <property type="protein sequence ID" value="TDG37484.1"/>
    <property type="molecule type" value="Genomic_DNA"/>
</dbReference>
<dbReference type="PANTHER" id="PTHR30023">
    <property type="entry name" value="D-ALANYL-D-ALANINE CARBOXYPEPTIDASE"/>
    <property type="match status" value="1"/>
</dbReference>
<keyword evidence="5" id="KW-1185">Reference proteome</keyword>
<name>A0A4R5MNZ7_9SPHI</name>
<dbReference type="AlphaFoldDB" id="A0A4R5MNZ7"/>
<dbReference type="InterPro" id="IPR000667">
    <property type="entry name" value="Peptidase_S13"/>
</dbReference>
<accession>A0A4R5MNZ7</accession>
<dbReference type="PRINTS" id="PR00922">
    <property type="entry name" value="DADACBPTASE3"/>
</dbReference>
<evidence type="ECO:0000313" key="5">
    <source>
        <dbReference type="Proteomes" id="UP000295668"/>
    </source>
</evidence>
<sequence length="441" mass="50479">MFCKIIFKLPVLALPSLCLLFGCATNKMIAKKVDKQFKQSTVIRHYMVGFALYDLQEKKMLYQRNADQYFTPASNTKLYTFYAALKMLPENMPALKYVERNDSLIFWGTGDPSFLHSTIKSKKAYNFLGESKKKLFFAGGRYSGNALGNGWSWDDYNDYYQPEITEFPIADNMVTAKFAGVGKITIEPKMFRPLFELDSNKTTGDFYVIRNLTNNHFTYNNVNPQPNYKQQIPYKTSLETTVAVLADTLHQPVKLISLKMPKDVKIFYGEKRDTVLKHMLLPSDNFIAEQLLLVCGNQINDTLNTEVAIKYMLKNYMSFLPDPPRWVDGSGLSRKNLFTPRDMISILDSIYHEVKNKEKLFSFLPAGGKSGTLKNAYPKTDNPFVFGKTGTLSGVHNQSGYVLTKKGKIYIYSFMNNNFVQPTATIKTEMVRIVTYIHDNF</sequence>
<evidence type="ECO:0000313" key="4">
    <source>
        <dbReference type="EMBL" id="TDG37484.1"/>
    </source>
</evidence>
<evidence type="ECO:0000256" key="1">
    <source>
        <dbReference type="ARBA" id="ARBA00006096"/>
    </source>
</evidence>
<feature type="signal peptide" evidence="3">
    <location>
        <begin position="1"/>
        <end position="24"/>
    </location>
</feature>
<dbReference type="PANTHER" id="PTHR30023:SF0">
    <property type="entry name" value="PENICILLIN-SENSITIVE CARBOXYPEPTIDASE A"/>
    <property type="match status" value="1"/>
</dbReference>
<evidence type="ECO:0000256" key="3">
    <source>
        <dbReference type="SAM" id="SignalP"/>
    </source>
</evidence>
<comment type="caution">
    <text evidence="4">The sequence shown here is derived from an EMBL/GenBank/DDBJ whole genome shotgun (WGS) entry which is preliminary data.</text>
</comment>
<keyword evidence="2" id="KW-0378">Hydrolase</keyword>
<gene>
    <name evidence="4" type="ORF">EZJ43_05045</name>
</gene>
<dbReference type="PROSITE" id="PS51257">
    <property type="entry name" value="PROKAR_LIPOPROTEIN"/>
    <property type="match status" value="1"/>
</dbReference>